<dbReference type="Gene3D" id="4.10.80.40">
    <property type="entry name" value="succinate dehydrogenase protein domain"/>
    <property type="match status" value="1"/>
</dbReference>
<keyword evidence="13 18" id="KW-0472">Membrane</keyword>
<dbReference type="InterPro" id="IPR015939">
    <property type="entry name" value="Fum_Rdtase/Succ_DH_flav-like_C"/>
</dbReference>
<keyword evidence="12" id="KW-0496">Mitochondrion</keyword>
<feature type="binding site" evidence="15">
    <location>
        <position position="292"/>
    </location>
    <ligand>
        <name>substrate</name>
    </ligand>
</feature>
<feature type="binding site" evidence="16">
    <location>
        <begin position="453"/>
        <end position="454"/>
    </location>
    <ligand>
        <name>FAD</name>
        <dbReference type="ChEBI" id="CHEBI:57692"/>
    </ligand>
</feature>
<feature type="binding site" evidence="16">
    <location>
        <position position="271"/>
    </location>
    <ligand>
        <name>FAD</name>
        <dbReference type="ChEBI" id="CHEBI:57692"/>
    </ligand>
</feature>
<feature type="active site" description="Proton acceptor" evidence="14">
    <location>
        <position position="336"/>
    </location>
</feature>
<evidence type="ECO:0000256" key="16">
    <source>
        <dbReference type="PIRSR" id="PIRSR611281-3"/>
    </source>
</evidence>
<comment type="pathway">
    <text evidence="2 18">Carbohydrate metabolism; tricarboxylic acid cycle; fumarate from succinate (eukaryal route): step 1/1.</text>
</comment>
<proteinExistence type="inferred from homology"/>
<evidence type="ECO:0000313" key="21">
    <source>
        <dbReference type="EMBL" id="JAV32494.1"/>
    </source>
</evidence>
<dbReference type="InterPro" id="IPR003953">
    <property type="entry name" value="FAD-dep_OxRdtase_2_FAD-bd"/>
</dbReference>
<feature type="binding site" evidence="16">
    <location>
        <position position="437"/>
    </location>
    <ligand>
        <name>FAD</name>
        <dbReference type="ChEBI" id="CHEBI:57692"/>
    </ligand>
</feature>
<accession>A0A1Q3FY53</accession>
<keyword evidence="9 18" id="KW-0809">Transit peptide</keyword>
<dbReference type="GO" id="GO:0005743">
    <property type="term" value="C:mitochondrial inner membrane"/>
    <property type="evidence" value="ECO:0007669"/>
    <property type="project" value="UniProtKB-SubCell"/>
</dbReference>
<dbReference type="PIRSF" id="PIRSF000171">
    <property type="entry name" value="SDHA_APRA_LASPO"/>
    <property type="match status" value="1"/>
</dbReference>
<evidence type="ECO:0000256" key="2">
    <source>
        <dbReference type="ARBA" id="ARBA00004788"/>
    </source>
</evidence>
<evidence type="ECO:0000256" key="12">
    <source>
        <dbReference type="ARBA" id="ARBA00023128"/>
    </source>
</evidence>
<comment type="subcellular location">
    <subcellularLocation>
        <location evidence="1 18">Mitochondrion inner membrane</location>
        <topology evidence="1 18">Peripheral membrane protein</topology>
        <orientation evidence="1 18">Matrix side</orientation>
    </subcellularLocation>
</comment>
<evidence type="ECO:0000256" key="7">
    <source>
        <dbReference type="ARBA" id="ARBA00022792"/>
    </source>
</evidence>
<dbReference type="GO" id="GO:0006099">
    <property type="term" value="P:tricarboxylic acid cycle"/>
    <property type="evidence" value="ECO:0007669"/>
    <property type="project" value="UniProtKB-UniPathway"/>
</dbReference>
<dbReference type="SUPFAM" id="SSF56425">
    <property type="entry name" value="Succinate dehydrogenase/fumarate reductase flavoprotein, catalytic domain"/>
    <property type="match status" value="1"/>
</dbReference>
<dbReference type="FunFam" id="4.10.80.40:FF:000004">
    <property type="entry name" value="Succinate dehydrogenase [ubiquinone] flavoprotein subunit, mitochondrial"/>
    <property type="match status" value="1"/>
</dbReference>
<dbReference type="SUPFAM" id="SSF46977">
    <property type="entry name" value="Succinate dehydrogenase/fumarate reductase flavoprotein C-terminal domain"/>
    <property type="match status" value="1"/>
</dbReference>
<reference evidence="21" key="1">
    <citation type="submission" date="2017-01" db="EMBL/GenBank/DDBJ databases">
        <title>A deep insight into the sialotranscriptome of adult male and female Cluex tarsalis mosquitoes.</title>
        <authorList>
            <person name="Ribeiro J.M."/>
            <person name="Moreira F."/>
            <person name="Bernard K.A."/>
            <person name="Calvo E."/>
        </authorList>
    </citation>
    <scope>NUCLEOTIDE SEQUENCE</scope>
    <source>
        <strain evidence="21">Kern County</strain>
        <tissue evidence="21">Salivary glands</tissue>
    </source>
</reference>
<dbReference type="NCBIfam" id="TIGR01816">
    <property type="entry name" value="sdhA_forward"/>
    <property type="match status" value="1"/>
</dbReference>
<dbReference type="InterPro" id="IPR037099">
    <property type="entry name" value="Fum_R/Succ_DH_flav-like_C_sf"/>
</dbReference>
<evidence type="ECO:0000256" key="9">
    <source>
        <dbReference type="ARBA" id="ARBA00022946"/>
    </source>
</evidence>
<evidence type="ECO:0000259" key="20">
    <source>
        <dbReference type="Pfam" id="PF02910"/>
    </source>
</evidence>
<keyword evidence="8 16" id="KW-0274">FAD</keyword>
<feature type="binding site" evidence="15">
    <location>
        <position position="403"/>
    </location>
    <ligand>
        <name>substrate</name>
    </ligand>
</feature>
<feature type="binding site" evidence="16">
    <location>
        <begin position="87"/>
        <end position="102"/>
    </location>
    <ligand>
        <name>FAD</name>
        <dbReference type="ChEBI" id="CHEBI:57692"/>
    </ligand>
</feature>
<evidence type="ECO:0000256" key="10">
    <source>
        <dbReference type="ARBA" id="ARBA00022982"/>
    </source>
</evidence>
<dbReference type="EC" id="1.3.5.1" evidence="18"/>
<dbReference type="FunFam" id="3.90.700.10:FF:000001">
    <property type="entry name" value="Mitochondrial succinate dehydrogenase flavoprotein subunit"/>
    <property type="match status" value="1"/>
</dbReference>
<feature type="binding site" evidence="16">
    <location>
        <begin position="64"/>
        <end position="69"/>
    </location>
    <ligand>
        <name>FAD</name>
        <dbReference type="ChEBI" id="CHEBI:57692"/>
    </ligand>
</feature>
<sequence length="660" mass="72013">MSGMLRLPSLLAKGALSATRGLSAASTQRGLHFTVGQNNAKSSPDAISKEYPVVDHTYDAVVVGAGGAGLRAAFGLVAEGFKTAVITKLFPTRSHTVAAQGGINAALGNMEEDDWKWHMYDTVKGSDWLGDQDAIHYMTREAPKAVIELENYGMPFSRTPDGKIYQRAFGGQSLKFGKGGQAHRCCCVADRTGHSLLHTLYGQSLSYDCNYFIEYFAMDLLMENGQCVGVIALNLEDGSIHRFRAKNTVLATGGYGRAYFSCTSAHTCTGDGTAMVARAGLPSEDLEFVQFHPTGIYGAGCLITEGCRGEGGYLINSQGERFMERYAPVAKDLASRDVVSRSMTIEIREGRGCGPEKDHVYLQLHHLPPEQLAQRLPGISETAMIFAGVDVTREPIPVLPTVHYNMGGVPTNYKGQVLTVDAGGNDHVVPGLYACGESACSSVHGANRLGANSLLDLVVFGRACAKTIAAEHRPGEKIADIKPNAGEESVANLDWVRNANGAVPTSELRLNMQKCMQTHAAVFREEKTLQEGVRKMGEIYKTIKDVKVSDRSLVWNSDLVETLELQNLLLNANMTITAAENRKESRGAHAREDYKTRVDELDYSKPLEGQQKKPIEEHWRKHTLTWIDPATGAVKIDYRPVIDHTLNEECTTVPPAIRSY</sequence>
<dbReference type="GO" id="GO:0008177">
    <property type="term" value="F:succinate dehydrogenase (quinone) activity"/>
    <property type="evidence" value="ECO:0007669"/>
    <property type="project" value="UniProtKB-EC"/>
</dbReference>
<dbReference type="GO" id="GO:0050660">
    <property type="term" value="F:flavin adenine dinucleotide binding"/>
    <property type="evidence" value="ECO:0007669"/>
    <property type="project" value="InterPro"/>
</dbReference>
<dbReference type="InterPro" id="IPR003952">
    <property type="entry name" value="FRD_SDH_FAD_BS"/>
</dbReference>
<dbReference type="GO" id="GO:0009055">
    <property type="term" value="F:electron transfer activity"/>
    <property type="evidence" value="ECO:0007669"/>
    <property type="project" value="TreeGrafter"/>
</dbReference>
<dbReference type="GO" id="GO:0006121">
    <property type="term" value="P:mitochondrial electron transport, succinate to ubiquinone"/>
    <property type="evidence" value="ECO:0007669"/>
    <property type="project" value="TreeGrafter"/>
</dbReference>
<dbReference type="InterPro" id="IPR011281">
    <property type="entry name" value="Succ_DH_flav_su_fwd"/>
</dbReference>
<feature type="modified residue" description="Tele-8alpha-FAD histidine" evidence="17">
    <location>
        <position position="95"/>
    </location>
</feature>
<keyword evidence="7" id="KW-0999">Mitochondrion inner membrane</keyword>
<feature type="binding site" evidence="15">
    <location>
        <position position="448"/>
    </location>
    <ligand>
        <name>substrate</name>
    </ligand>
</feature>
<keyword evidence="6 16" id="KW-0285">Flavoprotein</keyword>
<dbReference type="InterPro" id="IPR036188">
    <property type="entry name" value="FAD/NAD-bd_sf"/>
</dbReference>
<dbReference type="FunFam" id="3.50.50.60:FF:000482">
    <property type="entry name" value="Succinate dehydrogenase complex, subunit A, flavoprotein (Fp)"/>
    <property type="match status" value="1"/>
</dbReference>
<evidence type="ECO:0000256" key="18">
    <source>
        <dbReference type="RuleBase" id="RU362051"/>
    </source>
</evidence>
<protein>
    <recommendedName>
        <fullName evidence="18">Succinate dehydrogenase [ubiquinone] flavoprotein subunit, mitochondrial</fullName>
        <ecNumber evidence="18">1.3.5.1</ecNumber>
    </recommendedName>
</protein>
<keyword evidence="11 18" id="KW-0560">Oxidoreductase</keyword>
<evidence type="ECO:0000256" key="3">
    <source>
        <dbReference type="ARBA" id="ARBA00008040"/>
    </source>
</evidence>
<dbReference type="AlphaFoldDB" id="A0A1Q3FY53"/>
<evidence type="ECO:0000256" key="15">
    <source>
        <dbReference type="PIRSR" id="PIRSR611281-2"/>
    </source>
</evidence>
<comment type="function">
    <text evidence="18">Flavoprotein (FP) subunit of succinate dehydrogenase (SDH) that is involved in complex II of the mitochondrial electron transport chain and is responsible for transferring electrons from succinate to ubiquinone (coenzyme Q).</text>
</comment>
<organism evidence="21">
    <name type="scientific">Culex tarsalis</name>
    <name type="common">Encephalitis mosquito</name>
    <dbReference type="NCBI Taxonomy" id="7177"/>
    <lineage>
        <taxon>Eukaryota</taxon>
        <taxon>Metazoa</taxon>
        <taxon>Ecdysozoa</taxon>
        <taxon>Arthropoda</taxon>
        <taxon>Hexapoda</taxon>
        <taxon>Insecta</taxon>
        <taxon>Pterygota</taxon>
        <taxon>Neoptera</taxon>
        <taxon>Endopterygota</taxon>
        <taxon>Diptera</taxon>
        <taxon>Nematocera</taxon>
        <taxon>Culicoidea</taxon>
        <taxon>Culicidae</taxon>
        <taxon>Culicinae</taxon>
        <taxon>Culicini</taxon>
        <taxon>Culex</taxon>
        <taxon>Culex</taxon>
    </lineage>
</organism>
<dbReference type="EMBL" id="GFDL01002551">
    <property type="protein sequence ID" value="JAV32494.1"/>
    <property type="molecule type" value="Transcribed_RNA"/>
</dbReference>
<dbReference type="Gene3D" id="3.90.700.10">
    <property type="entry name" value="Succinate dehydrogenase/fumarate reductase flavoprotein, catalytic domain"/>
    <property type="match status" value="1"/>
</dbReference>
<dbReference type="InterPro" id="IPR030664">
    <property type="entry name" value="SdhA/FrdA/AprA"/>
</dbReference>
<evidence type="ECO:0000256" key="1">
    <source>
        <dbReference type="ARBA" id="ARBA00004443"/>
    </source>
</evidence>
<feature type="domain" description="FAD-dependent oxidoreductase 2 FAD-binding" evidence="19">
    <location>
        <begin position="59"/>
        <end position="454"/>
    </location>
</feature>
<dbReference type="InterPro" id="IPR027477">
    <property type="entry name" value="Succ_DH/fumarate_Rdtase_cat_sf"/>
</dbReference>
<dbReference type="PANTHER" id="PTHR11632">
    <property type="entry name" value="SUCCINATE DEHYDROGENASE 2 FLAVOPROTEIN SUBUNIT"/>
    <property type="match status" value="1"/>
</dbReference>
<evidence type="ECO:0000256" key="17">
    <source>
        <dbReference type="PIRSR" id="PIRSR611281-4"/>
    </source>
</evidence>
<comment type="similarity">
    <text evidence="3 18">Belongs to the FAD-dependent oxidoreductase 2 family. FRD/SDH subfamily.</text>
</comment>
<keyword evidence="5 18" id="KW-0816">Tricarboxylic acid cycle</keyword>
<evidence type="ECO:0000256" key="5">
    <source>
        <dbReference type="ARBA" id="ARBA00022532"/>
    </source>
</evidence>
<evidence type="ECO:0000256" key="6">
    <source>
        <dbReference type="ARBA" id="ARBA00022630"/>
    </source>
</evidence>
<evidence type="ECO:0000256" key="11">
    <source>
        <dbReference type="ARBA" id="ARBA00023002"/>
    </source>
</evidence>
<evidence type="ECO:0000256" key="14">
    <source>
        <dbReference type="PIRSR" id="PIRSR000171-1"/>
    </source>
</evidence>
<dbReference type="Gene3D" id="3.50.50.60">
    <property type="entry name" value="FAD/NAD(P)-binding domain"/>
    <property type="match status" value="1"/>
</dbReference>
<keyword evidence="4 18" id="KW-0813">Transport</keyword>
<dbReference type="InterPro" id="IPR014006">
    <property type="entry name" value="Succ_Dhase_FrdA_Gneg"/>
</dbReference>
<evidence type="ECO:0000256" key="4">
    <source>
        <dbReference type="ARBA" id="ARBA00022448"/>
    </source>
</evidence>
<feature type="domain" description="Fumarate reductase/succinate dehydrogenase flavoprotein-like C-terminal" evidence="20">
    <location>
        <begin position="509"/>
        <end position="660"/>
    </location>
</feature>
<evidence type="ECO:0000256" key="8">
    <source>
        <dbReference type="ARBA" id="ARBA00022827"/>
    </source>
</evidence>
<keyword evidence="10 18" id="KW-0249">Electron transport</keyword>
<dbReference type="SUPFAM" id="SSF51905">
    <property type="entry name" value="FAD/NAD(P)-binding domain"/>
    <property type="match status" value="1"/>
</dbReference>
<comment type="cofactor">
    <cofactor evidence="16">
        <name>FAD</name>
        <dbReference type="ChEBI" id="CHEBI:57692"/>
    </cofactor>
    <text evidence="16">Flavinylated by SdhE, about 5% flavinylation occurs in the absence of SdhE.</text>
</comment>
<dbReference type="Pfam" id="PF02910">
    <property type="entry name" value="Succ_DH_flav_C"/>
    <property type="match status" value="1"/>
</dbReference>
<dbReference type="UniPathway" id="UPA00223">
    <property type="reaction ID" value="UER01006"/>
</dbReference>
<dbReference type="PROSITE" id="PS00504">
    <property type="entry name" value="FRD_SDH_FAD_BINDING"/>
    <property type="match status" value="1"/>
</dbReference>
<evidence type="ECO:0000256" key="13">
    <source>
        <dbReference type="ARBA" id="ARBA00023136"/>
    </source>
</evidence>
<feature type="binding site" evidence="15">
    <location>
        <position position="304"/>
    </location>
    <ligand>
        <name>substrate</name>
    </ligand>
</feature>
<dbReference type="PANTHER" id="PTHR11632:SF51">
    <property type="entry name" value="SUCCINATE DEHYDROGENASE [UBIQUINONE] FLAVOPROTEIN SUBUNIT, MITOCHONDRIAL"/>
    <property type="match status" value="1"/>
</dbReference>
<evidence type="ECO:0000259" key="19">
    <source>
        <dbReference type="Pfam" id="PF00890"/>
    </source>
</evidence>
<comment type="catalytic activity">
    <reaction evidence="18">
        <text>a quinone + succinate = fumarate + a quinol</text>
        <dbReference type="Rhea" id="RHEA:40523"/>
        <dbReference type="ChEBI" id="CHEBI:24646"/>
        <dbReference type="ChEBI" id="CHEBI:29806"/>
        <dbReference type="ChEBI" id="CHEBI:30031"/>
        <dbReference type="ChEBI" id="CHEBI:132124"/>
        <dbReference type="EC" id="1.3.5.1"/>
    </reaction>
</comment>
<name>A0A1Q3FY53_CULTA</name>
<dbReference type="FunFam" id="1.20.58.100:FF:000001">
    <property type="entry name" value="Succinate dehydrogenase flavoprotein subunit (SdhA)"/>
    <property type="match status" value="1"/>
</dbReference>
<dbReference type="Pfam" id="PF00890">
    <property type="entry name" value="FAD_binding_2"/>
    <property type="match status" value="1"/>
</dbReference>
<dbReference type="NCBIfam" id="TIGR01812">
    <property type="entry name" value="sdhA_frdA_Gneg"/>
    <property type="match status" value="1"/>
</dbReference>
<dbReference type="Gene3D" id="1.20.58.100">
    <property type="entry name" value="Fumarate reductase/succinate dehydrogenase flavoprotein-like, C-terminal domain"/>
    <property type="match status" value="1"/>
</dbReference>